<evidence type="ECO:0000256" key="7">
    <source>
        <dbReference type="ARBA" id="ARBA00023136"/>
    </source>
</evidence>
<evidence type="ECO:0000259" key="9">
    <source>
        <dbReference type="Pfam" id="PF13231"/>
    </source>
</evidence>
<evidence type="ECO:0000256" key="3">
    <source>
        <dbReference type="ARBA" id="ARBA00022676"/>
    </source>
</evidence>
<evidence type="ECO:0000256" key="8">
    <source>
        <dbReference type="SAM" id="Phobius"/>
    </source>
</evidence>
<evidence type="ECO:0000313" key="10">
    <source>
        <dbReference type="EMBL" id="MBK1629180.1"/>
    </source>
</evidence>
<dbReference type="PANTHER" id="PTHR33908">
    <property type="entry name" value="MANNOSYLTRANSFERASE YKCB-RELATED"/>
    <property type="match status" value="1"/>
</dbReference>
<keyword evidence="5 8" id="KW-0812">Transmembrane</keyword>
<reference evidence="10 11" key="1">
    <citation type="journal article" date="2020" name="Microorganisms">
        <title>Osmotic Adaptation and Compatible Solute Biosynthesis of Phototrophic Bacteria as Revealed from Genome Analyses.</title>
        <authorList>
            <person name="Imhoff J.F."/>
            <person name="Rahn T."/>
            <person name="Kunzel S."/>
            <person name="Keller A."/>
            <person name="Neulinger S.C."/>
        </authorList>
    </citation>
    <scope>NUCLEOTIDE SEQUENCE [LARGE SCALE GENOMIC DNA]</scope>
    <source>
        <strain evidence="10 11">DSM 6210</strain>
    </source>
</reference>
<feature type="transmembrane region" description="Helical" evidence="8">
    <location>
        <begin position="310"/>
        <end position="329"/>
    </location>
</feature>
<evidence type="ECO:0000256" key="1">
    <source>
        <dbReference type="ARBA" id="ARBA00004651"/>
    </source>
</evidence>
<protein>
    <recommendedName>
        <fullName evidence="9">Glycosyltransferase RgtA/B/C/D-like domain-containing protein</fullName>
    </recommendedName>
</protein>
<dbReference type="Proteomes" id="UP000748752">
    <property type="component" value="Unassembled WGS sequence"/>
</dbReference>
<dbReference type="EMBL" id="NRRV01000001">
    <property type="protein sequence ID" value="MBK1629180.1"/>
    <property type="molecule type" value="Genomic_DNA"/>
</dbReference>
<name>A0ABS1CB61_9GAMM</name>
<dbReference type="InterPro" id="IPR050297">
    <property type="entry name" value="LipidA_mod_glycosyltrf_83"/>
</dbReference>
<dbReference type="Pfam" id="PF13231">
    <property type="entry name" value="PMT_2"/>
    <property type="match status" value="1"/>
</dbReference>
<organism evidence="10 11">
    <name type="scientific">Thiohalocapsa halophila</name>
    <dbReference type="NCBI Taxonomy" id="69359"/>
    <lineage>
        <taxon>Bacteria</taxon>
        <taxon>Pseudomonadati</taxon>
        <taxon>Pseudomonadota</taxon>
        <taxon>Gammaproteobacteria</taxon>
        <taxon>Chromatiales</taxon>
        <taxon>Chromatiaceae</taxon>
        <taxon>Thiohalocapsa</taxon>
    </lineage>
</organism>
<keyword evidence="4" id="KW-0808">Transferase</keyword>
<keyword evidence="6 8" id="KW-1133">Transmembrane helix</keyword>
<gene>
    <name evidence="10" type="ORF">CKO31_00230</name>
</gene>
<evidence type="ECO:0000256" key="2">
    <source>
        <dbReference type="ARBA" id="ARBA00022475"/>
    </source>
</evidence>
<keyword evidence="3" id="KW-0328">Glycosyltransferase</keyword>
<dbReference type="InterPro" id="IPR038731">
    <property type="entry name" value="RgtA/B/C-like"/>
</dbReference>
<comment type="caution">
    <text evidence="10">The sequence shown here is derived from an EMBL/GenBank/DDBJ whole genome shotgun (WGS) entry which is preliminary data.</text>
</comment>
<keyword evidence="7 8" id="KW-0472">Membrane</keyword>
<dbReference type="PANTHER" id="PTHR33908:SF11">
    <property type="entry name" value="MEMBRANE PROTEIN"/>
    <property type="match status" value="1"/>
</dbReference>
<evidence type="ECO:0000313" key="11">
    <source>
        <dbReference type="Proteomes" id="UP000748752"/>
    </source>
</evidence>
<dbReference type="RefSeq" id="WP_200232844.1">
    <property type="nucleotide sequence ID" value="NZ_NRRV01000001.1"/>
</dbReference>
<keyword evidence="11" id="KW-1185">Reference proteome</keyword>
<comment type="subcellular location">
    <subcellularLocation>
        <location evidence="1">Cell membrane</location>
        <topology evidence="1">Multi-pass membrane protein</topology>
    </subcellularLocation>
</comment>
<evidence type="ECO:0000256" key="4">
    <source>
        <dbReference type="ARBA" id="ARBA00022679"/>
    </source>
</evidence>
<accession>A0ABS1CB61</accession>
<feature type="transmembrane region" description="Helical" evidence="8">
    <location>
        <begin position="283"/>
        <end position="304"/>
    </location>
</feature>
<feature type="transmembrane region" description="Helical" evidence="8">
    <location>
        <begin position="128"/>
        <end position="146"/>
    </location>
</feature>
<feature type="transmembrane region" description="Helical" evidence="8">
    <location>
        <begin position="198"/>
        <end position="218"/>
    </location>
</feature>
<feature type="transmembrane region" description="Helical" evidence="8">
    <location>
        <begin position="238"/>
        <end position="263"/>
    </location>
</feature>
<sequence length="480" mass="50822">MTALPKRSTTLAIAAAALVYFALNALSLGLVTPTAEWDHAEQLILSQFPALGYNSQPPLYTWLVQALFAVTGPSLPALLALKTLLLTLLVAGVAAAARELGLSPARQWIAVLGLALIPQIVWEDQRNFTHTVLAVVVAAWTLVAVLRLPRRPDWPTYLALGLLLGLGALSKYNFGFFALGLLAAAATLPAWRRVMLSWRFAAALAMAAAVFAPHALWALSAPSAAGEGFDKLQMSAGIGWGTLLDLASGLGAMLGVLLLVSPLLLRRGRGGGTDRAPRPGCRLLWRAAGVVLALAVALILVSGARDIKEHWLQPMLFYAPLLLACHAAPGGRGGRVFVALALVVLVAVSVALPGQALWADPQRPSRLNAPYRALAADMRAAGARPELVLADSDPLAGNLRLAFPDAVVMSARSFFPERLPAGDWLVVGERLAAADASFRRWLADNLGLAELAVQRAEAPLHHLPAQTMTLDWALVPASGR</sequence>
<feature type="domain" description="Glycosyltransferase RgtA/B/C/D-like" evidence="9">
    <location>
        <begin position="56"/>
        <end position="217"/>
    </location>
</feature>
<proteinExistence type="predicted"/>
<evidence type="ECO:0000256" key="6">
    <source>
        <dbReference type="ARBA" id="ARBA00022989"/>
    </source>
</evidence>
<evidence type="ECO:0000256" key="5">
    <source>
        <dbReference type="ARBA" id="ARBA00022692"/>
    </source>
</evidence>
<feature type="transmembrane region" description="Helical" evidence="8">
    <location>
        <begin position="77"/>
        <end position="97"/>
    </location>
</feature>
<keyword evidence="2" id="KW-1003">Cell membrane</keyword>
<feature type="transmembrane region" description="Helical" evidence="8">
    <location>
        <begin position="336"/>
        <end position="358"/>
    </location>
</feature>